<dbReference type="AlphaFoldDB" id="A0A2T1GDB4"/>
<evidence type="ECO:0000313" key="3">
    <source>
        <dbReference type="Proteomes" id="UP000238937"/>
    </source>
</evidence>
<comment type="caution">
    <text evidence="2">The sequence shown here is derived from an EMBL/GenBank/DDBJ whole genome shotgun (WGS) entry which is preliminary data.</text>
</comment>
<dbReference type="PANTHER" id="PTHR37783:SF1">
    <property type="entry name" value="MEMBRANE PROTEIN, PUTATIVE (AFU_ORTHOLOGUE AFUA_1G04315)-RELATED"/>
    <property type="match status" value="1"/>
</dbReference>
<dbReference type="RefSeq" id="WP_106306390.1">
    <property type="nucleotide sequence ID" value="NZ_PVWO01000191.1"/>
</dbReference>
<organism evidence="2 3">
    <name type="scientific">Chamaesiphon polymorphus CCALA 037</name>
    <dbReference type="NCBI Taxonomy" id="2107692"/>
    <lineage>
        <taxon>Bacteria</taxon>
        <taxon>Bacillati</taxon>
        <taxon>Cyanobacteriota</taxon>
        <taxon>Cyanophyceae</taxon>
        <taxon>Gomontiellales</taxon>
        <taxon>Chamaesiphonaceae</taxon>
        <taxon>Chamaesiphon</taxon>
    </lineage>
</organism>
<reference evidence="2 3" key="1">
    <citation type="submission" date="2018-03" db="EMBL/GenBank/DDBJ databases">
        <title>The ancient ancestry and fast evolution of plastids.</title>
        <authorList>
            <person name="Moore K.R."/>
            <person name="Magnabosco C."/>
            <person name="Momper L."/>
            <person name="Gold D.A."/>
            <person name="Bosak T."/>
            <person name="Fournier G.P."/>
        </authorList>
    </citation>
    <scope>NUCLEOTIDE SEQUENCE [LARGE SCALE GENOMIC DNA]</scope>
    <source>
        <strain evidence="2 3">CCALA 037</strain>
    </source>
</reference>
<gene>
    <name evidence="2" type="ORF">C7B77_15280</name>
</gene>
<keyword evidence="3" id="KW-1185">Reference proteome</keyword>
<dbReference type="PANTHER" id="PTHR37783">
    <property type="entry name" value="MEMBRANE PROTEIN, PUTATIVE (AFU_ORTHOLOGUE AFUA_1G04315)-RELATED"/>
    <property type="match status" value="1"/>
</dbReference>
<sequence length="96" mass="10495">MADLITPAISDRICKHMNDDHAEAVLTYAQVYGKTPTAETAAMSAIDPLGMDLTAQVDGETVQIRIPFDRELADSEDAHHTLIAMIKQARAVKETE</sequence>
<dbReference type="SUPFAM" id="SSF50475">
    <property type="entry name" value="FMN-binding split barrel"/>
    <property type="match status" value="1"/>
</dbReference>
<name>A0A2T1GDB4_9CYAN</name>
<proteinExistence type="predicted"/>
<dbReference type="InterPro" id="IPR019595">
    <property type="entry name" value="DUF2470"/>
</dbReference>
<dbReference type="OrthoDB" id="9814594at2"/>
<evidence type="ECO:0000259" key="1">
    <source>
        <dbReference type="Pfam" id="PF10615"/>
    </source>
</evidence>
<dbReference type="Pfam" id="PF10615">
    <property type="entry name" value="DUF2470"/>
    <property type="match status" value="1"/>
</dbReference>
<protein>
    <submittedName>
        <fullName evidence="2">Heme iron utilization protein</fullName>
    </submittedName>
</protein>
<dbReference type="EMBL" id="PVWO01000191">
    <property type="protein sequence ID" value="PSB55373.1"/>
    <property type="molecule type" value="Genomic_DNA"/>
</dbReference>
<accession>A0A2T1GDB4</accession>
<evidence type="ECO:0000313" key="2">
    <source>
        <dbReference type="EMBL" id="PSB55373.1"/>
    </source>
</evidence>
<dbReference type="Gene3D" id="3.20.180.10">
    <property type="entry name" value="PNP-oxidase-like"/>
    <property type="match status" value="1"/>
</dbReference>
<feature type="domain" description="DUF2470" evidence="1">
    <location>
        <begin position="10"/>
        <end position="85"/>
    </location>
</feature>
<dbReference type="InterPro" id="IPR037119">
    <property type="entry name" value="Haem_oxidase_HugZ-like_sf"/>
</dbReference>
<dbReference type="Proteomes" id="UP000238937">
    <property type="component" value="Unassembled WGS sequence"/>
</dbReference>